<evidence type="ECO:0000313" key="2">
    <source>
        <dbReference type="EMBL" id="OJJ67078.1"/>
    </source>
</evidence>
<dbReference type="Gene3D" id="2.130.10.10">
    <property type="entry name" value="YVTN repeat-like/Quinoprotein amine dehydrogenase"/>
    <property type="match status" value="1"/>
</dbReference>
<dbReference type="PANTHER" id="PTHR30344">
    <property type="entry name" value="6-PHOSPHOGLUCONOLACTONASE-RELATED"/>
    <property type="match status" value="1"/>
</dbReference>
<dbReference type="InterPro" id="IPR015943">
    <property type="entry name" value="WD40/YVTN_repeat-like_dom_sf"/>
</dbReference>
<accession>A0A1L9U5X5</accession>
<sequence>MHVIIDHRLSSPPAWNAMQYRLLLSGDRADFTTLTLDLDTRELSILANYAAPYNASWVERLSSQRDLDQLVGLSEGDESGLLYSFEIDHEKGACTILSQLPTLGAPGHFTKLRDNSALALGTYLGGSIALYPISIVENGKIMLQDVPRTEILPKFPYQSTGHGPNKSRQQQCHVHQILEDRQGLLYAPDLGSDRVWILQRDGVQALAVCGWLQCPPGTGPRHAVLTPDEKMMYVIGELSHTVIAFDVSTAPAEAIPPIDGFAPNIIPPEVHPDHQTMMDSAEICLHPSIPNVVYVSNRWERHIAKREPHLQNVPQDLPPGDAIAIILLSDDGRKVKNIKHVRTNLDVIRGMRLSDDGKYVVVVGQEGGGVEVYAITGDKGDKWTLVAGLNEGLESGIKHAIWL</sequence>
<keyword evidence="3" id="KW-1185">Reference proteome</keyword>
<dbReference type="Pfam" id="PF10282">
    <property type="entry name" value="Lactonase"/>
    <property type="match status" value="1"/>
</dbReference>
<dbReference type="RefSeq" id="XP_067474327.1">
    <property type="nucleotide sequence ID" value="XM_067629026.1"/>
</dbReference>
<dbReference type="AlphaFoldDB" id="A0A1L9U5X5"/>
<evidence type="ECO:0000313" key="3">
    <source>
        <dbReference type="Proteomes" id="UP000184499"/>
    </source>
</evidence>
<name>A0A1L9U5X5_ASPBC</name>
<reference evidence="3" key="1">
    <citation type="journal article" date="2017" name="Genome Biol.">
        <title>Comparative genomics reveals high biological diversity and specific adaptations in the industrially and medically important fungal genus Aspergillus.</title>
        <authorList>
            <person name="de Vries R.P."/>
            <person name="Riley R."/>
            <person name="Wiebenga A."/>
            <person name="Aguilar-Osorio G."/>
            <person name="Amillis S."/>
            <person name="Uchima C.A."/>
            <person name="Anderluh G."/>
            <person name="Asadollahi M."/>
            <person name="Askin M."/>
            <person name="Barry K."/>
            <person name="Battaglia E."/>
            <person name="Bayram O."/>
            <person name="Benocci T."/>
            <person name="Braus-Stromeyer S.A."/>
            <person name="Caldana C."/>
            <person name="Canovas D."/>
            <person name="Cerqueira G.C."/>
            <person name="Chen F."/>
            <person name="Chen W."/>
            <person name="Choi C."/>
            <person name="Clum A."/>
            <person name="Dos Santos R.A."/>
            <person name="Damasio A.R."/>
            <person name="Diallinas G."/>
            <person name="Emri T."/>
            <person name="Fekete E."/>
            <person name="Flipphi M."/>
            <person name="Freyberg S."/>
            <person name="Gallo A."/>
            <person name="Gournas C."/>
            <person name="Habgood R."/>
            <person name="Hainaut M."/>
            <person name="Harispe M.L."/>
            <person name="Henrissat B."/>
            <person name="Hilden K.S."/>
            <person name="Hope R."/>
            <person name="Hossain A."/>
            <person name="Karabika E."/>
            <person name="Karaffa L."/>
            <person name="Karanyi Z."/>
            <person name="Krasevec N."/>
            <person name="Kuo A."/>
            <person name="Kusch H."/>
            <person name="LaButti K."/>
            <person name="Lagendijk E.L."/>
            <person name="Lapidus A."/>
            <person name="Levasseur A."/>
            <person name="Lindquist E."/>
            <person name="Lipzen A."/>
            <person name="Logrieco A.F."/>
            <person name="MacCabe A."/>
            <person name="Maekelae M.R."/>
            <person name="Malavazi I."/>
            <person name="Melin P."/>
            <person name="Meyer V."/>
            <person name="Mielnichuk N."/>
            <person name="Miskei M."/>
            <person name="Molnar A.P."/>
            <person name="Mule G."/>
            <person name="Ngan C.Y."/>
            <person name="Orejas M."/>
            <person name="Orosz E."/>
            <person name="Ouedraogo J.P."/>
            <person name="Overkamp K.M."/>
            <person name="Park H.-S."/>
            <person name="Perrone G."/>
            <person name="Piumi F."/>
            <person name="Punt P.J."/>
            <person name="Ram A.F."/>
            <person name="Ramon A."/>
            <person name="Rauscher S."/>
            <person name="Record E."/>
            <person name="Riano-Pachon D.M."/>
            <person name="Robert V."/>
            <person name="Roehrig J."/>
            <person name="Ruller R."/>
            <person name="Salamov A."/>
            <person name="Salih N.S."/>
            <person name="Samson R.A."/>
            <person name="Sandor E."/>
            <person name="Sanguinetti M."/>
            <person name="Schuetze T."/>
            <person name="Sepcic K."/>
            <person name="Shelest E."/>
            <person name="Sherlock G."/>
            <person name="Sophianopoulou V."/>
            <person name="Squina F.M."/>
            <person name="Sun H."/>
            <person name="Susca A."/>
            <person name="Todd R.B."/>
            <person name="Tsang A."/>
            <person name="Unkles S.E."/>
            <person name="van de Wiele N."/>
            <person name="van Rossen-Uffink D."/>
            <person name="Oliveira J.V."/>
            <person name="Vesth T.C."/>
            <person name="Visser J."/>
            <person name="Yu J.-H."/>
            <person name="Zhou M."/>
            <person name="Andersen M.R."/>
            <person name="Archer D.B."/>
            <person name="Baker S.E."/>
            <person name="Benoit I."/>
            <person name="Brakhage A.A."/>
            <person name="Braus G.H."/>
            <person name="Fischer R."/>
            <person name="Frisvad J.C."/>
            <person name="Goldman G.H."/>
            <person name="Houbraken J."/>
            <person name="Oakley B."/>
            <person name="Pocsi I."/>
            <person name="Scazzocchio C."/>
            <person name="Seiboth B."/>
            <person name="vanKuyk P.A."/>
            <person name="Wortman J."/>
            <person name="Dyer P.S."/>
            <person name="Grigoriev I.V."/>
        </authorList>
    </citation>
    <scope>NUCLEOTIDE SEQUENCE [LARGE SCALE GENOMIC DNA]</scope>
    <source>
        <strain evidence="3">CBS 101740 / IMI 381727 / IBT 21946</strain>
    </source>
</reference>
<dbReference type="InterPro" id="IPR050282">
    <property type="entry name" value="Cycloisomerase_2"/>
</dbReference>
<dbReference type="OrthoDB" id="9972196at2759"/>
<organism evidence="2 3">
    <name type="scientific">Aspergillus brasiliensis (strain CBS 101740 / IMI 381727 / IBT 21946)</name>
    <dbReference type="NCBI Taxonomy" id="767769"/>
    <lineage>
        <taxon>Eukaryota</taxon>
        <taxon>Fungi</taxon>
        <taxon>Dikarya</taxon>
        <taxon>Ascomycota</taxon>
        <taxon>Pezizomycotina</taxon>
        <taxon>Eurotiomycetes</taxon>
        <taxon>Eurotiomycetidae</taxon>
        <taxon>Eurotiales</taxon>
        <taxon>Aspergillaceae</taxon>
        <taxon>Aspergillus</taxon>
        <taxon>Aspergillus subgen. Circumdati</taxon>
    </lineage>
</organism>
<dbReference type="GO" id="GO:0017057">
    <property type="term" value="F:6-phosphogluconolactonase activity"/>
    <property type="evidence" value="ECO:0007669"/>
    <property type="project" value="TreeGrafter"/>
</dbReference>
<dbReference type="EMBL" id="KV878695">
    <property type="protein sequence ID" value="OJJ67078.1"/>
    <property type="molecule type" value="Genomic_DNA"/>
</dbReference>
<evidence type="ECO:0008006" key="4">
    <source>
        <dbReference type="Google" id="ProtNLM"/>
    </source>
</evidence>
<dbReference type="GeneID" id="93581513"/>
<dbReference type="VEuPathDB" id="FungiDB:ASPBRDRAFT_69169"/>
<dbReference type="STRING" id="767769.A0A1L9U5X5"/>
<dbReference type="PANTHER" id="PTHR30344:SF7">
    <property type="entry name" value="DUF2415 DOMAIN-CONTAINING PROTEIN"/>
    <property type="match status" value="1"/>
</dbReference>
<comment type="similarity">
    <text evidence="1">Belongs to the cycloisomerase 2 family.</text>
</comment>
<dbReference type="SUPFAM" id="SSF50974">
    <property type="entry name" value="Nitrous oxide reductase, N-terminal domain"/>
    <property type="match status" value="1"/>
</dbReference>
<dbReference type="OMA" id="VGFHPSW"/>
<gene>
    <name evidence="2" type="ORF">ASPBRDRAFT_69169</name>
</gene>
<dbReference type="InterPro" id="IPR011045">
    <property type="entry name" value="N2O_reductase_N"/>
</dbReference>
<proteinExistence type="inferred from homology"/>
<dbReference type="InterPro" id="IPR019405">
    <property type="entry name" value="Lactonase_7-beta_prop"/>
</dbReference>
<protein>
    <recommendedName>
        <fullName evidence="4">Isomerase YbhE</fullName>
    </recommendedName>
</protein>
<evidence type="ECO:0000256" key="1">
    <source>
        <dbReference type="ARBA" id="ARBA00005564"/>
    </source>
</evidence>
<dbReference type="Proteomes" id="UP000184499">
    <property type="component" value="Unassembled WGS sequence"/>
</dbReference>